<proteinExistence type="predicted"/>
<reference evidence="1 2" key="1">
    <citation type="submission" date="2017-03" db="EMBL/GenBank/DDBJ databases">
        <authorList>
            <person name="Afonso C.L."/>
            <person name="Miller P.J."/>
            <person name="Scott M.A."/>
            <person name="Spackman E."/>
            <person name="Goraichik I."/>
            <person name="Dimitrov K.M."/>
            <person name="Suarez D.L."/>
            <person name="Swayne D.E."/>
        </authorList>
    </citation>
    <scope>NUCLEOTIDE SEQUENCE [LARGE SCALE GENOMIC DNA]</scope>
    <source>
        <strain evidence="1 2">CECT 7450</strain>
    </source>
</reference>
<dbReference type="InterPro" id="IPR006450">
    <property type="entry name" value="Phage_HK97_gp6-like"/>
</dbReference>
<organism evidence="1 2">
    <name type="scientific">Roseovarius albus</name>
    <dbReference type="NCBI Taxonomy" id="1247867"/>
    <lineage>
        <taxon>Bacteria</taxon>
        <taxon>Pseudomonadati</taxon>
        <taxon>Pseudomonadota</taxon>
        <taxon>Alphaproteobacteria</taxon>
        <taxon>Rhodobacterales</taxon>
        <taxon>Roseobacteraceae</taxon>
        <taxon>Roseovarius</taxon>
    </lineage>
</organism>
<name>A0A1X6ZAF2_9RHOB</name>
<dbReference type="RefSeq" id="WP_085805773.1">
    <property type="nucleotide sequence ID" value="NZ_FWFX01000006.1"/>
</dbReference>
<accession>A0A1X6ZAF2</accession>
<evidence type="ECO:0000313" key="2">
    <source>
        <dbReference type="Proteomes" id="UP000193061"/>
    </source>
</evidence>
<keyword evidence="2" id="KW-1185">Reference proteome</keyword>
<dbReference type="Gene3D" id="1.10.3230.30">
    <property type="entry name" value="Phage gp6-like head-tail connector protein"/>
    <property type="match status" value="1"/>
</dbReference>
<dbReference type="CDD" id="cd08054">
    <property type="entry name" value="gp6"/>
    <property type="match status" value="1"/>
</dbReference>
<dbReference type="NCBIfam" id="TIGR02215">
    <property type="entry name" value="phage_chp_gp8"/>
    <property type="match status" value="1"/>
</dbReference>
<evidence type="ECO:0000313" key="1">
    <source>
        <dbReference type="EMBL" id="SLN46114.1"/>
    </source>
</evidence>
<dbReference type="AlphaFoldDB" id="A0A1X6ZAF2"/>
<dbReference type="EMBL" id="FWFX01000006">
    <property type="protein sequence ID" value="SLN46114.1"/>
    <property type="molecule type" value="Genomic_DNA"/>
</dbReference>
<dbReference type="OrthoDB" id="8478788at2"/>
<protein>
    <submittedName>
        <fullName evidence="1">Phage gp6-like head-tail connector protein</fullName>
    </submittedName>
</protein>
<sequence length="200" mass="21613">MMLIEETAVSQAALPLAEFKAHLRLGTGFDDDTLQDAVLESFLRAALAAIEARTGKALIARGFSWTVTRWRDQAGQALPIAPVSAVTALKLRSQTDEEEVIDPALYLLEADMQRPILRPRGTLLPMIPEGGVAEVVLTAGYGPTWGDLPADLAQAVLLLAAHYYEYRDETALGGGCMPFGVTSLIERYRTVRLFAGGAAR</sequence>
<dbReference type="InterPro" id="IPR011738">
    <property type="entry name" value="Phage_CHP"/>
</dbReference>
<dbReference type="Proteomes" id="UP000193061">
    <property type="component" value="Unassembled WGS sequence"/>
</dbReference>
<gene>
    <name evidence="1" type="ORF">ROA7450_02258</name>
</gene>
<dbReference type="NCBIfam" id="TIGR01560">
    <property type="entry name" value="put_DNA_pack"/>
    <property type="match status" value="1"/>
</dbReference>